<sequence length="28" mass="2921">MRSSGLYGISHLQYTATRSGVNAPVAAL</sequence>
<protein>
    <submittedName>
        <fullName evidence="1">Uncharacterized protein</fullName>
    </submittedName>
</protein>
<accession>A0A0A9GTS8</accession>
<reference evidence="1" key="1">
    <citation type="submission" date="2014-09" db="EMBL/GenBank/DDBJ databases">
        <authorList>
            <person name="Magalhaes I.L.F."/>
            <person name="Oliveira U."/>
            <person name="Santos F.R."/>
            <person name="Vidigal T.H.D.A."/>
            <person name="Brescovit A.D."/>
            <person name="Santos A.J."/>
        </authorList>
    </citation>
    <scope>NUCLEOTIDE SEQUENCE</scope>
    <source>
        <tissue evidence="1">Shoot tissue taken approximately 20 cm above the soil surface</tissue>
    </source>
</reference>
<dbReference type="AlphaFoldDB" id="A0A0A9GTS8"/>
<proteinExistence type="predicted"/>
<organism evidence="1">
    <name type="scientific">Arundo donax</name>
    <name type="common">Giant reed</name>
    <name type="synonym">Donax arundinaceus</name>
    <dbReference type="NCBI Taxonomy" id="35708"/>
    <lineage>
        <taxon>Eukaryota</taxon>
        <taxon>Viridiplantae</taxon>
        <taxon>Streptophyta</taxon>
        <taxon>Embryophyta</taxon>
        <taxon>Tracheophyta</taxon>
        <taxon>Spermatophyta</taxon>
        <taxon>Magnoliopsida</taxon>
        <taxon>Liliopsida</taxon>
        <taxon>Poales</taxon>
        <taxon>Poaceae</taxon>
        <taxon>PACMAD clade</taxon>
        <taxon>Arundinoideae</taxon>
        <taxon>Arundineae</taxon>
        <taxon>Arundo</taxon>
    </lineage>
</organism>
<dbReference type="EMBL" id="GBRH01170957">
    <property type="protein sequence ID" value="JAE26939.1"/>
    <property type="molecule type" value="Transcribed_RNA"/>
</dbReference>
<name>A0A0A9GTS8_ARUDO</name>
<evidence type="ECO:0000313" key="1">
    <source>
        <dbReference type="EMBL" id="JAE26939.1"/>
    </source>
</evidence>
<reference evidence="1" key="2">
    <citation type="journal article" date="2015" name="Data Brief">
        <title>Shoot transcriptome of the giant reed, Arundo donax.</title>
        <authorList>
            <person name="Barrero R.A."/>
            <person name="Guerrero F.D."/>
            <person name="Moolhuijzen P."/>
            <person name="Goolsby J.A."/>
            <person name="Tidwell J."/>
            <person name="Bellgard S.E."/>
            <person name="Bellgard M.I."/>
        </authorList>
    </citation>
    <scope>NUCLEOTIDE SEQUENCE</scope>
    <source>
        <tissue evidence="1">Shoot tissue taken approximately 20 cm above the soil surface</tissue>
    </source>
</reference>